<dbReference type="InterPro" id="IPR040442">
    <property type="entry name" value="Pyrv_kinase-like_dom_sf"/>
</dbReference>
<dbReference type="AlphaFoldDB" id="A0A6A6EC10"/>
<dbReference type="SUPFAM" id="SSF51621">
    <property type="entry name" value="Phosphoenolpyruvate/pyruvate domain"/>
    <property type="match status" value="1"/>
</dbReference>
<gene>
    <name evidence="1" type="ORF">K469DRAFT_566960</name>
</gene>
<dbReference type="OrthoDB" id="429143at2759"/>
<dbReference type="GO" id="GO:0003824">
    <property type="term" value="F:catalytic activity"/>
    <property type="evidence" value="ECO:0007669"/>
    <property type="project" value="InterPro"/>
</dbReference>
<dbReference type="CDD" id="cd00377">
    <property type="entry name" value="ICL_PEPM"/>
    <property type="match status" value="1"/>
</dbReference>
<keyword evidence="2" id="KW-1185">Reference proteome</keyword>
<dbReference type="InterPro" id="IPR015813">
    <property type="entry name" value="Pyrv/PenolPyrv_kinase-like_dom"/>
</dbReference>
<dbReference type="Pfam" id="PF13714">
    <property type="entry name" value="PEP_mutase"/>
    <property type="match status" value="1"/>
</dbReference>
<sequence length="267" mass="28358">MSSTTNQNTFAHTLKSLHKPGNPLLLTNVWDAITARAVAQLPATQAIATASFAIAAAAGLEDHDLSLEVNLSAIRAIALIAKSLLKPLTVDLQDGYGDQLERGIREIIKLGAVGCNLEDFGRELGANGDLYPIEVAQERIRTVMRVANEEGVPDFVVNARTDALLNGRSMEEAIARGKAFLEAGASNVFVWGGKERGGTTRAEVVELVKAFKGQLNVILVRLLPGGLTVDELKEIGVARISIGPQLMWKTSGLVAEEAGRILAGEAA</sequence>
<protein>
    <submittedName>
        <fullName evidence="1">Carboxyphosphonoenolpyruvate phosphonomutase-like protein</fullName>
    </submittedName>
</protein>
<dbReference type="Gene3D" id="3.20.20.60">
    <property type="entry name" value="Phosphoenolpyruvate-binding domains"/>
    <property type="match status" value="1"/>
</dbReference>
<keyword evidence="1" id="KW-0670">Pyruvate</keyword>
<organism evidence="1 2">
    <name type="scientific">Zopfia rhizophila CBS 207.26</name>
    <dbReference type="NCBI Taxonomy" id="1314779"/>
    <lineage>
        <taxon>Eukaryota</taxon>
        <taxon>Fungi</taxon>
        <taxon>Dikarya</taxon>
        <taxon>Ascomycota</taxon>
        <taxon>Pezizomycotina</taxon>
        <taxon>Dothideomycetes</taxon>
        <taxon>Dothideomycetes incertae sedis</taxon>
        <taxon>Zopfiaceae</taxon>
        <taxon>Zopfia</taxon>
    </lineage>
</organism>
<dbReference type="PANTHER" id="PTHR42905">
    <property type="entry name" value="PHOSPHOENOLPYRUVATE CARBOXYLASE"/>
    <property type="match status" value="1"/>
</dbReference>
<dbReference type="Proteomes" id="UP000800200">
    <property type="component" value="Unassembled WGS sequence"/>
</dbReference>
<dbReference type="PANTHER" id="PTHR42905:SF16">
    <property type="entry name" value="CARBOXYPHOSPHONOENOLPYRUVATE PHOSPHONOMUTASE-LIKE PROTEIN (AFU_ORTHOLOGUE AFUA_5G07230)"/>
    <property type="match status" value="1"/>
</dbReference>
<evidence type="ECO:0000313" key="1">
    <source>
        <dbReference type="EMBL" id="KAF2188088.1"/>
    </source>
</evidence>
<evidence type="ECO:0000313" key="2">
    <source>
        <dbReference type="Proteomes" id="UP000800200"/>
    </source>
</evidence>
<dbReference type="EMBL" id="ML994624">
    <property type="protein sequence ID" value="KAF2188088.1"/>
    <property type="molecule type" value="Genomic_DNA"/>
</dbReference>
<proteinExistence type="predicted"/>
<name>A0A6A6EC10_9PEZI</name>
<accession>A0A6A6EC10</accession>
<reference evidence="1" key="1">
    <citation type="journal article" date="2020" name="Stud. Mycol.">
        <title>101 Dothideomycetes genomes: a test case for predicting lifestyles and emergence of pathogens.</title>
        <authorList>
            <person name="Haridas S."/>
            <person name="Albert R."/>
            <person name="Binder M."/>
            <person name="Bloem J."/>
            <person name="Labutti K."/>
            <person name="Salamov A."/>
            <person name="Andreopoulos B."/>
            <person name="Baker S."/>
            <person name="Barry K."/>
            <person name="Bills G."/>
            <person name="Bluhm B."/>
            <person name="Cannon C."/>
            <person name="Castanera R."/>
            <person name="Culley D."/>
            <person name="Daum C."/>
            <person name="Ezra D."/>
            <person name="Gonzalez J."/>
            <person name="Henrissat B."/>
            <person name="Kuo A."/>
            <person name="Liang C."/>
            <person name="Lipzen A."/>
            <person name="Lutzoni F."/>
            <person name="Magnuson J."/>
            <person name="Mondo S."/>
            <person name="Nolan M."/>
            <person name="Ohm R."/>
            <person name="Pangilinan J."/>
            <person name="Park H.-J."/>
            <person name="Ramirez L."/>
            <person name="Alfaro M."/>
            <person name="Sun H."/>
            <person name="Tritt A."/>
            <person name="Yoshinaga Y."/>
            <person name="Zwiers L.-H."/>
            <person name="Turgeon B."/>
            <person name="Goodwin S."/>
            <person name="Spatafora J."/>
            <person name="Crous P."/>
            <person name="Grigoriev I."/>
        </authorList>
    </citation>
    <scope>NUCLEOTIDE SEQUENCE</scope>
    <source>
        <strain evidence="1">CBS 207.26</strain>
    </source>
</reference>
<dbReference type="InterPro" id="IPR039556">
    <property type="entry name" value="ICL/PEPM"/>
</dbReference>